<dbReference type="Pfam" id="PF02518">
    <property type="entry name" value="HATPase_c"/>
    <property type="match status" value="1"/>
</dbReference>
<dbReference type="SMART" id="SM00073">
    <property type="entry name" value="HPT"/>
    <property type="match status" value="1"/>
</dbReference>
<dbReference type="EC" id="2.7.13.3" evidence="2"/>
<keyword evidence="9" id="KW-0067">ATP-binding</keyword>
<dbReference type="Pfam" id="PF02895">
    <property type="entry name" value="H-kinase_dim"/>
    <property type="match status" value="1"/>
</dbReference>
<keyword evidence="5 12" id="KW-0597">Phosphoprotein</keyword>
<evidence type="ECO:0000259" key="15">
    <source>
        <dbReference type="PROSITE" id="PS50851"/>
    </source>
</evidence>
<comment type="caution">
    <text evidence="17">The sequence shown here is derived from an EMBL/GenBank/DDBJ whole genome shotgun (WGS) entry which is preliminary data.</text>
</comment>
<dbReference type="InterPro" id="IPR005467">
    <property type="entry name" value="His_kinase_dom"/>
</dbReference>
<accession>A0A2G4YP50</accession>
<dbReference type="InterPro" id="IPR037006">
    <property type="entry name" value="CheA-like_homodim_sf"/>
</dbReference>
<evidence type="ECO:0000256" key="8">
    <source>
        <dbReference type="ARBA" id="ARBA00022777"/>
    </source>
</evidence>
<evidence type="ECO:0000259" key="16">
    <source>
        <dbReference type="PROSITE" id="PS50894"/>
    </source>
</evidence>
<evidence type="ECO:0000256" key="3">
    <source>
        <dbReference type="ARBA" id="ARBA00021495"/>
    </source>
</evidence>
<evidence type="ECO:0000256" key="5">
    <source>
        <dbReference type="ARBA" id="ARBA00022553"/>
    </source>
</evidence>
<dbReference type="Gene3D" id="3.30.565.10">
    <property type="entry name" value="Histidine kinase-like ATPase, C-terminal domain"/>
    <property type="match status" value="1"/>
</dbReference>
<dbReference type="SMART" id="SM00260">
    <property type="entry name" value="CheW"/>
    <property type="match status" value="1"/>
</dbReference>
<dbReference type="SUPFAM" id="SSF47226">
    <property type="entry name" value="Histidine-containing phosphotransfer domain, HPT domain"/>
    <property type="match status" value="1"/>
</dbReference>
<dbReference type="PROSITE" id="PS50851">
    <property type="entry name" value="CHEW"/>
    <property type="match status" value="1"/>
</dbReference>
<dbReference type="FunCoup" id="A0A2G4YP50">
    <property type="interactions" value="266"/>
</dbReference>
<evidence type="ECO:0000256" key="7">
    <source>
        <dbReference type="ARBA" id="ARBA00022741"/>
    </source>
</evidence>
<keyword evidence="4" id="KW-0145">Chemotaxis</keyword>
<dbReference type="InterPro" id="IPR036097">
    <property type="entry name" value="HisK_dim/P_sf"/>
</dbReference>
<feature type="compositionally biased region" description="Polar residues" evidence="13">
    <location>
        <begin position="680"/>
        <end position="690"/>
    </location>
</feature>
<protein>
    <recommendedName>
        <fullName evidence="3">Chemotaxis protein CheA</fullName>
        <ecNumber evidence="2">2.7.13.3</ecNumber>
    </recommendedName>
</protein>
<feature type="region of interest" description="Disordered" evidence="13">
    <location>
        <begin position="680"/>
        <end position="700"/>
    </location>
</feature>
<evidence type="ECO:0000256" key="12">
    <source>
        <dbReference type="PROSITE-ProRule" id="PRU00110"/>
    </source>
</evidence>
<feature type="domain" description="HPt" evidence="16">
    <location>
        <begin position="1"/>
        <end position="105"/>
    </location>
</feature>
<dbReference type="AlphaFoldDB" id="A0A2G4YP50"/>
<sequence length="700" mass="76744">MSDPMEQFKAIFFEECAELLISLEEGLMQLQAGDSDVETLHSVFRAVHSIKGGAGTFGFAQLVSFAHIQETLLDDMRAGALEMEPAYLDVLLKAFDVLTELVGAAQQGIVLDENYGAEVARAMTDILKHTGVPLSGEEDHAAAQADSGLGEVAAKEHLFQILFKPFPDMFQRANEPLLLIRELACLGRLETILDQTALPDLEDMKAEQAYFIWRFRLVTSANVADIEEIFEFVEGDCDLDITDLGPYLSPDAFVADDAAGLFEPEDTLVASSQKTTRPKDTKVRARSEEVVSKSIRVELDKVDRLVNMVGELVITQAMLQEQGGQILVEQYPNLVQGIDEMSRHVRELQDSVMAIRAQPVKSVFSRMPRLVRELTGALDKKARLVMSGEETEVDKTVTERIGDPLMHMIRNSVDHGLESPEERRAAGKDEEGVIHLSAFHRGGRIFIEIADDGAGINQDVVLRKAIERGLVHSDAILNDDEINNLIFMPGFSTAEAVTNVSGRGVGMDVVRKNIQGLGGRISIDSTPGKGSKFSMSLPLTLAVMDGMVVEIGREKYVLPLANIIQSLRPEPDEISALPDGRNLMMFRGDYISLVPLYDIFKVQDAQRDPCNGLVVVVEGEGGVLMGFIVDDLVNQQQVVIKSLEENYELVEGVSGATILGNGLVSLIVDIAAVQSLSSGPYELSETSPRPSESKTEVRYQ</sequence>
<feature type="domain" description="Histidine kinase" evidence="14">
    <location>
        <begin position="290"/>
        <end position="541"/>
    </location>
</feature>
<evidence type="ECO:0000259" key="14">
    <source>
        <dbReference type="PROSITE" id="PS50109"/>
    </source>
</evidence>
<evidence type="ECO:0000256" key="11">
    <source>
        <dbReference type="ARBA" id="ARBA00035100"/>
    </source>
</evidence>
<dbReference type="InterPro" id="IPR002545">
    <property type="entry name" value="CheW-lke_dom"/>
</dbReference>
<dbReference type="GO" id="GO:0006935">
    <property type="term" value="P:chemotaxis"/>
    <property type="evidence" value="ECO:0007669"/>
    <property type="project" value="UniProtKB-KW"/>
</dbReference>
<dbReference type="CDD" id="cd00088">
    <property type="entry name" value="HPT"/>
    <property type="match status" value="1"/>
</dbReference>
<evidence type="ECO:0000313" key="17">
    <source>
        <dbReference type="EMBL" id="PHZ84075.1"/>
    </source>
</evidence>
<evidence type="ECO:0000313" key="18">
    <source>
        <dbReference type="Proteomes" id="UP000229730"/>
    </source>
</evidence>
<dbReference type="InterPro" id="IPR003594">
    <property type="entry name" value="HATPase_dom"/>
</dbReference>
<keyword evidence="10" id="KW-0902">Two-component regulatory system</keyword>
<feature type="modified residue" description="Phosphohistidine" evidence="12">
    <location>
        <position position="48"/>
    </location>
</feature>
<dbReference type="GO" id="GO:0000155">
    <property type="term" value="F:phosphorelay sensor kinase activity"/>
    <property type="evidence" value="ECO:0007669"/>
    <property type="project" value="InterPro"/>
</dbReference>
<dbReference type="GO" id="GO:0005737">
    <property type="term" value="C:cytoplasm"/>
    <property type="evidence" value="ECO:0007669"/>
    <property type="project" value="InterPro"/>
</dbReference>
<feature type="compositionally biased region" description="Basic and acidic residues" evidence="13">
    <location>
        <begin position="691"/>
        <end position="700"/>
    </location>
</feature>
<dbReference type="Pfam" id="PF01627">
    <property type="entry name" value="Hpt"/>
    <property type="match status" value="1"/>
</dbReference>
<dbReference type="SUPFAM" id="SSF55874">
    <property type="entry name" value="ATPase domain of HSP90 chaperone/DNA topoisomerase II/histidine kinase"/>
    <property type="match status" value="1"/>
</dbReference>
<dbReference type="EMBL" id="PDEM01000025">
    <property type="protein sequence ID" value="PHZ84075.1"/>
    <property type="molecule type" value="Genomic_DNA"/>
</dbReference>
<evidence type="ECO:0000256" key="4">
    <source>
        <dbReference type="ARBA" id="ARBA00022500"/>
    </source>
</evidence>
<name>A0A2G4YP50_9PROT</name>
<evidence type="ECO:0000256" key="6">
    <source>
        <dbReference type="ARBA" id="ARBA00022679"/>
    </source>
</evidence>
<dbReference type="PRINTS" id="PR00344">
    <property type="entry name" value="BCTRLSENSOR"/>
</dbReference>
<dbReference type="RefSeq" id="WP_099473885.1">
    <property type="nucleotide sequence ID" value="NZ_CP041025.1"/>
</dbReference>
<evidence type="ECO:0000256" key="1">
    <source>
        <dbReference type="ARBA" id="ARBA00000085"/>
    </source>
</evidence>
<gene>
    <name evidence="17" type="ORF">CRD36_12800</name>
</gene>
<dbReference type="GO" id="GO:0005524">
    <property type="term" value="F:ATP binding"/>
    <property type="evidence" value="ECO:0007669"/>
    <property type="project" value="UniProtKB-KW"/>
</dbReference>
<organism evidence="17 18">
    <name type="scientific">Paremcibacter congregatus</name>
    <dbReference type="NCBI Taxonomy" id="2043170"/>
    <lineage>
        <taxon>Bacteria</taxon>
        <taxon>Pseudomonadati</taxon>
        <taxon>Pseudomonadota</taxon>
        <taxon>Alphaproteobacteria</taxon>
        <taxon>Emcibacterales</taxon>
        <taxon>Emcibacteraceae</taxon>
        <taxon>Paremcibacter</taxon>
    </lineage>
</organism>
<dbReference type="Proteomes" id="UP000229730">
    <property type="component" value="Unassembled WGS sequence"/>
</dbReference>
<dbReference type="InterPro" id="IPR036890">
    <property type="entry name" value="HATPase_C_sf"/>
</dbReference>
<dbReference type="InterPro" id="IPR036061">
    <property type="entry name" value="CheW-like_dom_sf"/>
</dbReference>
<keyword evidence="7" id="KW-0547">Nucleotide-binding</keyword>
<dbReference type="InterPro" id="IPR004358">
    <property type="entry name" value="Sig_transdc_His_kin-like_C"/>
</dbReference>
<comment type="catalytic activity">
    <reaction evidence="1">
        <text>ATP + protein L-histidine = ADP + protein N-phospho-L-histidine.</text>
        <dbReference type="EC" id="2.7.13.3"/>
    </reaction>
</comment>
<dbReference type="InterPro" id="IPR051315">
    <property type="entry name" value="Bact_Chemotaxis_CheA"/>
</dbReference>
<keyword evidence="8" id="KW-0418">Kinase</keyword>
<dbReference type="SUPFAM" id="SSF47384">
    <property type="entry name" value="Homodimeric domain of signal transducing histidine kinase"/>
    <property type="match status" value="1"/>
</dbReference>
<feature type="domain" description="CheW-like" evidence="15">
    <location>
        <begin position="543"/>
        <end position="679"/>
    </location>
</feature>
<evidence type="ECO:0000256" key="9">
    <source>
        <dbReference type="ARBA" id="ARBA00022840"/>
    </source>
</evidence>
<dbReference type="Gene3D" id="1.20.120.160">
    <property type="entry name" value="HPT domain"/>
    <property type="match status" value="1"/>
</dbReference>
<keyword evidence="18" id="KW-1185">Reference proteome</keyword>
<dbReference type="InterPro" id="IPR036641">
    <property type="entry name" value="HPT_dom_sf"/>
</dbReference>
<dbReference type="Gene3D" id="2.30.30.40">
    <property type="entry name" value="SH3 Domains"/>
    <property type="match status" value="1"/>
</dbReference>
<dbReference type="FunFam" id="3.30.565.10:FF:000016">
    <property type="entry name" value="Chemotaxis protein CheA, putative"/>
    <property type="match status" value="1"/>
</dbReference>
<dbReference type="CDD" id="cd00731">
    <property type="entry name" value="CheA_reg"/>
    <property type="match status" value="1"/>
</dbReference>
<dbReference type="SMART" id="SM01231">
    <property type="entry name" value="H-kinase_dim"/>
    <property type="match status" value="1"/>
</dbReference>
<dbReference type="SMART" id="SM00387">
    <property type="entry name" value="HATPase_c"/>
    <property type="match status" value="1"/>
</dbReference>
<dbReference type="OrthoDB" id="9803176at2"/>
<proteinExistence type="predicted"/>
<keyword evidence="6" id="KW-0808">Transferase</keyword>
<dbReference type="SUPFAM" id="SSF50341">
    <property type="entry name" value="CheW-like"/>
    <property type="match status" value="1"/>
</dbReference>
<dbReference type="PROSITE" id="PS50109">
    <property type="entry name" value="HIS_KIN"/>
    <property type="match status" value="1"/>
</dbReference>
<comment type="function">
    <text evidence="11">Involved in the transmission of sensory signals from the chemoreceptors to the flagellar motors. CheA is autophosphorylated; it can transfer its phosphate group to either CheB or CheY.</text>
</comment>
<dbReference type="PROSITE" id="PS50894">
    <property type="entry name" value="HPT"/>
    <property type="match status" value="1"/>
</dbReference>
<dbReference type="InParanoid" id="A0A2G4YP50"/>
<dbReference type="Gene3D" id="1.10.287.560">
    <property type="entry name" value="Histidine kinase CheA-like, homodimeric domain"/>
    <property type="match status" value="1"/>
</dbReference>
<evidence type="ECO:0000256" key="13">
    <source>
        <dbReference type="SAM" id="MobiDB-lite"/>
    </source>
</evidence>
<dbReference type="PANTHER" id="PTHR43395">
    <property type="entry name" value="SENSOR HISTIDINE KINASE CHEA"/>
    <property type="match status" value="1"/>
</dbReference>
<dbReference type="PANTHER" id="PTHR43395:SF10">
    <property type="entry name" value="CHEMOTAXIS PROTEIN CHEA"/>
    <property type="match status" value="1"/>
</dbReference>
<evidence type="ECO:0000256" key="2">
    <source>
        <dbReference type="ARBA" id="ARBA00012438"/>
    </source>
</evidence>
<evidence type="ECO:0000256" key="10">
    <source>
        <dbReference type="ARBA" id="ARBA00023012"/>
    </source>
</evidence>
<reference evidence="17 18" key="1">
    <citation type="submission" date="2017-10" db="EMBL/GenBank/DDBJ databases">
        <title>Frigbacter circumglobatus gen. nov. sp. nov., isolated from sediment cultured in situ.</title>
        <authorList>
            <person name="Zhao Z."/>
        </authorList>
    </citation>
    <scope>NUCLEOTIDE SEQUENCE [LARGE SCALE GENOMIC DNA]</scope>
    <source>
        <strain evidence="17 18">ZYL</strain>
    </source>
</reference>
<dbReference type="InterPro" id="IPR008207">
    <property type="entry name" value="Sig_transdc_His_kin_Hpt_dom"/>
</dbReference>
<dbReference type="Pfam" id="PF01584">
    <property type="entry name" value="CheW"/>
    <property type="match status" value="1"/>
</dbReference>
<dbReference type="InterPro" id="IPR004105">
    <property type="entry name" value="CheA-like_dim"/>
</dbReference>
<dbReference type="CDD" id="cd16916">
    <property type="entry name" value="HATPase_CheA-like"/>
    <property type="match status" value="1"/>
</dbReference>